<organism evidence="2 3">
    <name type="scientific">Pseudomonas phage BUCT566</name>
    <dbReference type="NCBI Taxonomy" id="2829367"/>
    <lineage>
        <taxon>Viruses</taxon>
        <taxon>Duplodnaviria</taxon>
        <taxon>Heunggongvirae</taxon>
        <taxon>Uroviricota</taxon>
        <taxon>Caudoviricetes</taxon>
        <taxon>Lishizhenvirus</taxon>
        <taxon>Lishizhenvirus BUCT566</taxon>
    </lineage>
</organism>
<dbReference type="GeneID" id="80397833"/>
<evidence type="ECO:0000313" key="2">
    <source>
        <dbReference type="EMBL" id="QUE30273.1"/>
    </source>
</evidence>
<dbReference type="Pfam" id="PF15919">
    <property type="entry name" value="HicB_lk_antitox"/>
    <property type="match status" value="1"/>
</dbReference>
<accession>A0A8T8JEK4</accession>
<dbReference type="InterPro" id="IPR031807">
    <property type="entry name" value="HicB-like"/>
</dbReference>
<protein>
    <recommendedName>
        <fullName evidence="1">HicB-like antitoxin of toxin-antitoxin system domain-containing protein</fullName>
    </recommendedName>
</protein>
<keyword evidence="3" id="KW-1185">Reference proteome</keyword>
<dbReference type="Proteomes" id="UP000680794">
    <property type="component" value="Segment"/>
</dbReference>
<feature type="domain" description="HicB-like antitoxin of toxin-antitoxin system" evidence="1">
    <location>
        <begin position="5"/>
        <end position="62"/>
    </location>
</feature>
<dbReference type="InterPro" id="IPR035069">
    <property type="entry name" value="TTHA1013/TTHA0281-like"/>
</dbReference>
<evidence type="ECO:0000259" key="1">
    <source>
        <dbReference type="Pfam" id="PF15919"/>
    </source>
</evidence>
<name>A0A8T8JEK4_9CAUD</name>
<dbReference type="EMBL" id="MW748993">
    <property type="protein sequence ID" value="QUE30273.1"/>
    <property type="molecule type" value="Genomic_DNA"/>
</dbReference>
<proteinExistence type="predicted"/>
<dbReference type="KEGG" id="vg:80397833"/>
<sequence>MLYEYKIIAHEENGHFWSSCPDIPEAHSAGDSLEELIENAVEGITLALSIYVGRKQEIPHSSGKGDHPISLPAMTVAKIILWNQMVMQNMSKADLAERLGISPTAAGRLVDFEHASKMESVENALSLFNLRLQVVQGRKFAAGGHQKVRKGVDA</sequence>
<reference evidence="2" key="1">
    <citation type="submission" date="2021-03" db="EMBL/GenBank/DDBJ databases">
        <authorList>
            <person name="Tong Y."/>
            <person name="Li F."/>
            <person name="Tian F."/>
            <person name="Li J."/>
        </authorList>
    </citation>
    <scope>NUCLEOTIDE SEQUENCE</scope>
</reference>
<dbReference type="RefSeq" id="YP_010773553.1">
    <property type="nucleotide sequence ID" value="NC_074664.1"/>
</dbReference>
<evidence type="ECO:0000313" key="3">
    <source>
        <dbReference type="Proteomes" id="UP000680794"/>
    </source>
</evidence>
<dbReference type="Gene3D" id="3.30.160.250">
    <property type="match status" value="1"/>
</dbReference>
<dbReference type="SUPFAM" id="SSF143100">
    <property type="entry name" value="TTHA1013/TTHA0281-like"/>
    <property type="match status" value="1"/>
</dbReference>